<evidence type="ECO:0000256" key="3">
    <source>
        <dbReference type="ARBA" id="ARBA00023163"/>
    </source>
</evidence>
<organism evidence="6 7">
    <name type="scientific">Sphingobium yanoikuyae</name>
    <name type="common">Sphingomonas yanoikuyae</name>
    <dbReference type="NCBI Taxonomy" id="13690"/>
    <lineage>
        <taxon>Bacteria</taxon>
        <taxon>Pseudomonadati</taxon>
        <taxon>Pseudomonadota</taxon>
        <taxon>Alphaproteobacteria</taxon>
        <taxon>Sphingomonadales</taxon>
        <taxon>Sphingomonadaceae</taxon>
        <taxon>Sphingobium</taxon>
    </lineage>
</organism>
<proteinExistence type="predicted"/>
<feature type="compositionally biased region" description="Basic and acidic residues" evidence="4">
    <location>
        <begin position="245"/>
        <end position="256"/>
    </location>
</feature>
<dbReference type="InterPro" id="IPR036388">
    <property type="entry name" value="WH-like_DNA-bd_sf"/>
</dbReference>
<evidence type="ECO:0000256" key="4">
    <source>
        <dbReference type="SAM" id="MobiDB-lite"/>
    </source>
</evidence>
<gene>
    <name evidence="6" type="ORF">A6768_07440</name>
</gene>
<evidence type="ECO:0000313" key="6">
    <source>
        <dbReference type="EMBL" id="ATI79872.1"/>
    </source>
</evidence>
<dbReference type="GO" id="GO:0003677">
    <property type="term" value="F:DNA binding"/>
    <property type="evidence" value="ECO:0007669"/>
    <property type="project" value="UniProtKB-KW"/>
</dbReference>
<keyword evidence="1" id="KW-0805">Transcription regulation</keyword>
<dbReference type="KEGG" id="sya:A6768_07440"/>
<feature type="region of interest" description="Disordered" evidence="4">
    <location>
        <begin position="231"/>
        <end position="266"/>
    </location>
</feature>
<keyword evidence="3" id="KW-0804">Transcription</keyword>
<dbReference type="CDD" id="cd00038">
    <property type="entry name" value="CAP_ED"/>
    <property type="match status" value="1"/>
</dbReference>
<dbReference type="InterPro" id="IPR018490">
    <property type="entry name" value="cNMP-bd_dom_sf"/>
</dbReference>
<evidence type="ECO:0000313" key="7">
    <source>
        <dbReference type="Proteomes" id="UP000219422"/>
    </source>
</evidence>
<evidence type="ECO:0000256" key="1">
    <source>
        <dbReference type="ARBA" id="ARBA00023015"/>
    </source>
</evidence>
<accession>A0A291MXR6</accession>
<dbReference type="GeneID" id="57776668"/>
<dbReference type="GO" id="GO:0006355">
    <property type="term" value="P:regulation of DNA-templated transcription"/>
    <property type="evidence" value="ECO:0007669"/>
    <property type="project" value="InterPro"/>
</dbReference>
<evidence type="ECO:0000256" key="2">
    <source>
        <dbReference type="ARBA" id="ARBA00023125"/>
    </source>
</evidence>
<protein>
    <submittedName>
        <fullName evidence="6">Cyclic nucleotide-binding protein</fullName>
    </submittedName>
</protein>
<dbReference type="InterPro" id="IPR014710">
    <property type="entry name" value="RmlC-like_jellyroll"/>
</dbReference>
<feature type="domain" description="HTH crp-type" evidence="5">
    <location>
        <begin position="147"/>
        <end position="221"/>
    </location>
</feature>
<dbReference type="InterPro" id="IPR036390">
    <property type="entry name" value="WH_DNA-bd_sf"/>
</dbReference>
<dbReference type="SUPFAM" id="SSF46785">
    <property type="entry name" value="Winged helix' DNA-binding domain"/>
    <property type="match status" value="1"/>
</dbReference>
<dbReference type="Gene3D" id="1.10.10.10">
    <property type="entry name" value="Winged helix-like DNA-binding domain superfamily/Winged helix DNA-binding domain"/>
    <property type="match status" value="1"/>
</dbReference>
<dbReference type="RefSeq" id="WP_097383124.1">
    <property type="nucleotide sequence ID" value="NZ_CP023741.1"/>
</dbReference>
<dbReference type="Pfam" id="PF13545">
    <property type="entry name" value="HTH_Crp_2"/>
    <property type="match status" value="1"/>
</dbReference>
<sequence>MGAAPALSDISHVAITRLKALVPLDQVALSALQAAMAKPRRVSARTELQVEGDITPRITLILSGWAARTRILKDGRRQIINFLLPGDLIFAQATDQLAAANITAITDLFICDGPSPALSSSLAAAYAASSSIEESLLYGQISRLGRLTAQERVADLLLELLERHEMAGIARAGKFAIPITQEMVADTVGLTPVHVNRVIQSARQAGMLTWKNGMVQIHGWDTLRRKFGHHRMRASSCHRGNRSPHSPDSRKGERLDPSTLSKRNAT</sequence>
<evidence type="ECO:0000259" key="5">
    <source>
        <dbReference type="PROSITE" id="PS51063"/>
    </source>
</evidence>
<dbReference type="SUPFAM" id="SSF51206">
    <property type="entry name" value="cAMP-binding domain-like"/>
    <property type="match status" value="1"/>
</dbReference>
<keyword evidence="2" id="KW-0238">DNA-binding</keyword>
<reference evidence="6 7" key="1">
    <citation type="submission" date="2017-10" db="EMBL/GenBank/DDBJ databases">
        <title>Sphingobium yanoikuyae S72.</title>
        <authorList>
            <person name="Sanchez E."/>
            <person name="Bustos P."/>
            <person name="Mendoza P."/>
            <person name="Guo X."/>
            <person name="Mendoza A."/>
        </authorList>
    </citation>
    <scope>NUCLEOTIDE SEQUENCE [LARGE SCALE GENOMIC DNA]</scope>
    <source>
        <strain evidence="6 7">S72</strain>
    </source>
</reference>
<dbReference type="Pfam" id="PF00027">
    <property type="entry name" value="cNMP_binding"/>
    <property type="match status" value="1"/>
</dbReference>
<dbReference type="EMBL" id="CP023741">
    <property type="protein sequence ID" value="ATI79872.1"/>
    <property type="molecule type" value="Genomic_DNA"/>
</dbReference>
<dbReference type="Proteomes" id="UP000219422">
    <property type="component" value="Chromosome"/>
</dbReference>
<dbReference type="InterPro" id="IPR012318">
    <property type="entry name" value="HTH_CRP"/>
</dbReference>
<dbReference type="AlphaFoldDB" id="A0A291MXR6"/>
<dbReference type="InterPro" id="IPR000595">
    <property type="entry name" value="cNMP-bd_dom"/>
</dbReference>
<dbReference type="Gene3D" id="2.60.120.10">
    <property type="entry name" value="Jelly Rolls"/>
    <property type="match status" value="1"/>
</dbReference>
<name>A0A291MXR6_SPHYA</name>
<dbReference type="PROSITE" id="PS51063">
    <property type="entry name" value="HTH_CRP_2"/>
    <property type="match status" value="1"/>
</dbReference>